<dbReference type="InterPro" id="IPR047654">
    <property type="entry name" value="IS1634_transpos"/>
</dbReference>
<dbReference type="PANTHER" id="PTHR34614:SF2">
    <property type="entry name" value="TRANSPOSASE IS4-LIKE DOMAIN-CONTAINING PROTEIN"/>
    <property type="match status" value="1"/>
</dbReference>
<dbReference type="PANTHER" id="PTHR34614">
    <property type="match status" value="1"/>
</dbReference>
<dbReference type="RefSeq" id="WP_155319244.1">
    <property type="nucleotide sequence ID" value="NZ_AP021874.1"/>
</dbReference>
<dbReference type="KEGG" id="dalk:DSCA_53270"/>
<dbReference type="OrthoDB" id="9121874at2"/>
<dbReference type="Pfam" id="PF14104">
    <property type="entry name" value="DUF4277"/>
    <property type="match status" value="1"/>
</dbReference>
<proteinExistence type="predicted"/>
<evidence type="ECO:0000313" key="3">
    <source>
        <dbReference type="Proteomes" id="UP000427906"/>
    </source>
</evidence>
<reference evidence="2 3" key="1">
    <citation type="submission" date="2019-11" db="EMBL/GenBank/DDBJ databases">
        <title>Comparative genomics of hydrocarbon-degrading Desulfosarcina strains.</title>
        <authorList>
            <person name="Watanabe M."/>
            <person name="Kojima H."/>
            <person name="Fukui M."/>
        </authorList>
    </citation>
    <scope>NUCLEOTIDE SEQUENCE [LARGE SCALE GENOMIC DNA]</scope>
    <source>
        <strain evidence="2 3">PL12</strain>
    </source>
</reference>
<dbReference type="InterPro" id="IPR025457">
    <property type="entry name" value="DUF4277"/>
</dbReference>
<sequence length="554" mass="63059">MPPLDTESLTITEVRHLPIVKAYAQKIGLVETIDRMVGSQMELSPGMAVFGMVLDTLSGRTPLYRLTEFFEEKDTELLLGTAIEPERFCDTNLGRSMDQIFETGTQKVFSQIAQNALTVFAVDPRRLHFDTTSVSVFGDYHLVDPPFEITYGYSKDKRPDLKQFLVSMLCVDRNIPILGTTTDGNASDKTLNNELLTNISAYMARHGLEPGAYVYVADSAFVTEDNLKKADRRQTWFLTRLPATYKECGRIIREAVAADDWIDIGRLAEERDRPNRSVARYRAYDGTVELYGKTYRAIVVHSSAHDKRRHKRIDRMLKQDRKQLEKDCKKIADTVYYCQADAQVALDKLIRQSASSYHRLQAGVEKIPKYGRGRPAAGKPRKVLRYEYRVTATVVEAPQKVQPLREEAGCFVLLTNLLDQQGDWSAPELLSLYKSQIGIEKNFSFLKDPAIVNSIFLKKAQRIEVLGLVLLISLLIWRLMERSMRQYVETNDCELPGWVRRKTRKPTSFMMTTKFSSIMVVSIGNHRQLAKPLKAVQLEYLKALGVTTDTFTAP</sequence>
<dbReference type="EMBL" id="AP021874">
    <property type="protein sequence ID" value="BBO71397.1"/>
    <property type="molecule type" value="Genomic_DNA"/>
</dbReference>
<protein>
    <submittedName>
        <fullName evidence="2">IS4 family transposase</fullName>
    </submittedName>
</protein>
<dbReference type="Proteomes" id="UP000427906">
    <property type="component" value="Chromosome"/>
</dbReference>
<accession>A0A5K7Z451</accession>
<dbReference type="InterPro" id="IPR012337">
    <property type="entry name" value="RNaseH-like_sf"/>
</dbReference>
<dbReference type="AlphaFoldDB" id="A0A5K7Z451"/>
<gene>
    <name evidence="2" type="ORF">DSCA_53270</name>
</gene>
<dbReference type="NCBIfam" id="NF033559">
    <property type="entry name" value="transpos_IS1634"/>
    <property type="match status" value="1"/>
</dbReference>
<organism evidence="2 3">
    <name type="scientific">Desulfosarcina alkanivorans</name>
    <dbReference type="NCBI Taxonomy" id="571177"/>
    <lineage>
        <taxon>Bacteria</taxon>
        <taxon>Pseudomonadati</taxon>
        <taxon>Thermodesulfobacteriota</taxon>
        <taxon>Desulfobacteria</taxon>
        <taxon>Desulfobacterales</taxon>
        <taxon>Desulfosarcinaceae</taxon>
        <taxon>Desulfosarcina</taxon>
    </lineage>
</organism>
<evidence type="ECO:0000313" key="2">
    <source>
        <dbReference type="EMBL" id="BBO71397.1"/>
    </source>
</evidence>
<feature type="domain" description="DUF4277" evidence="1">
    <location>
        <begin position="11"/>
        <end position="113"/>
    </location>
</feature>
<dbReference type="SUPFAM" id="SSF53098">
    <property type="entry name" value="Ribonuclease H-like"/>
    <property type="match status" value="1"/>
</dbReference>
<evidence type="ECO:0000259" key="1">
    <source>
        <dbReference type="Pfam" id="PF14104"/>
    </source>
</evidence>
<keyword evidence="3" id="KW-1185">Reference proteome</keyword>
<name>A0A5K7Z451_9BACT</name>